<accession>A0A8H3CTE1</accession>
<gene>
    <name evidence="2" type="ORF">RDB_LOCUS112977</name>
</gene>
<organism evidence="2 3">
    <name type="scientific">Rhizoctonia solani</name>
    <dbReference type="NCBI Taxonomy" id="456999"/>
    <lineage>
        <taxon>Eukaryota</taxon>
        <taxon>Fungi</taxon>
        <taxon>Dikarya</taxon>
        <taxon>Basidiomycota</taxon>
        <taxon>Agaricomycotina</taxon>
        <taxon>Agaricomycetes</taxon>
        <taxon>Cantharellales</taxon>
        <taxon>Ceratobasidiaceae</taxon>
        <taxon>Rhizoctonia</taxon>
    </lineage>
</organism>
<evidence type="ECO:0008006" key="4">
    <source>
        <dbReference type="Google" id="ProtNLM"/>
    </source>
</evidence>
<dbReference type="Proteomes" id="UP000663831">
    <property type="component" value="Unassembled WGS sequence"/>
</dbReference>
<feature type="non-terminal residue" evidence="2">
    <location>
        <position position="1"/>
    </location>
</feature>
<evidence type="ECO:0000313" key="2">
    <source>
        <dbReference type="EMBL" id="CAE6495190.1"/>
    </source>
</evidence>
<feature type="region of interest" description="Disordered" evidence="1">
    <location>
        <begin position="310"/>
        <end position="335"/>
    </location>
</feature>
<proteinExistence type="predicted"/>
<evidence type="ECO:0000313" key="3">
    <source>
        <dbReference type="Proteomes" id="UP000663831"/>
    </source>
</evidence>
<comment type="caution">
    <text evidence="2">The sequence shown here is derived from an EMBL/GenBank/DDBJ whole genome shotgun (WGS) entry which is preliminary data.</text>
</comment>
<evidence type="ECO:0000256" key="1">
    <source>
        <dbReference type="SAM" id="MobiDB-lite"/>
    </source>
</evidence>
<sequence length="575" mass="63321">MNPESSRPLSLSNNKRSDADIAVVENRQPAPVHPEFAFSDGNIELQTTDQTFWVHEYRLKKFAAFATLIQAAKGSAAADPGRRIVVTCDKKIKGEDIYNTLRVIYASHIDGIPDFDSSTLISTLRIASTFDYPALRKFAISKLEGMSLPAIERIQLSDELSLPTWETPAFTELCSRKEPISQSEAEILGMTRFVEIARIRETERTRLAVQFAGGIYGELLQASKLVSSLQAGGSDGSGITQDAFEYSSGRSTLPTYTCSSISDGYEYTGEVDLCSLHQVAPEVLKEGETLIKQRNELLQQLRNIQSTLNCSVGQGDSPSNSVRMNPESSRPSPFDIESAVSLSNNKRSDADIAIVENQQPAPVHPEFAFSDGNIELQTNDQTFWVHEYHLNKFAAFAALIQAAKSSATSDSGRRIVIACDKKTKGDDVYNTLKVIYASHIDGVPDFDSSTLTSALRIASLYDYPALRKFAISKLEGMSLPAIERIQLSDELSLPTWETPAFTELCSRKEPISQAEAEILGMTRFVEIARIRETERSRLAVQFAGKIYGELLQASELVSSLESESLGSSDTTQDAF</sequence>
<dbReference type="EMBL" id="CAJMWV010004220">
    <property type="protein sequence ID" value="CAE6495190.1"/>
    <property type="molecule type" value="Genomic_DNA"/>
</dbReference>
<dbReference type="AlphaFoldDB" id="A0A8H3CTE1"/>
<protein>
    <recommendedName>
        <fullName evidence="4">BTB domain-containing protein</fullName>
    </recommendedName>
</protein>
<name>A0A8H3CTE1_9AGAM</name>
<feature type="compositionally biased region" description="Polar residues" evidence="1">
    <location>
        <begin position="310"/>
        <end position="331"/>
    </location>
</feature>
<reference evidence="2" key="1">
    <citation type="submission" date="2021-01" db="EMBL/GenBank/DDBJ databases">
        <authorList>
            <person name="Kaushik A."/>
        </authorList>
    </citation>
    <scope>NUCLEOTIDE SEQUENCE</scope>
    <source>
        <strain evidence="2">AG3-1AP</strain>
    </source>
</reference>